<feature type="region of interest" description="Disordered" evidence="2">
    <location>
        <begin position="1"/>
        <end position="33"/>
    </location>
</feature>
<proteinExistence type="predicted"/>
<feature type="compositionally biased region" description="Basic and acidic residues" evidence="2">
    <location>
        <begin position="389"/>
        <end position="413"/>
    </location>
</feature>
<keyword evidence="1" id="KW-0175">Coiled coil</keyword>
<organism evidence="3 4">
    <name type="scientific">Chara braunii</name>
    <name type="common">Braun's stonewort</name>
    <dbReference type="NCBI Taxonomy" id="69332"/>
    <lineage>
        <taxon>Eukaryota</taxon>
        <taxon>Viridiplantae</taxon>
        <taxon>Streptophyta</taxon>
        <taxon>Charophyceae</taxon>
        <taxon>Charales</taxon>
        <taxon>Characeae</taxon>
        <taxon>Chara</taxon>
    </lineage>
</organism>
<gene>
    <name evidence="3" type="ORF">CBR_g3102</name>
</gene>
<evidence type="ECO:0000313" key="4">
    <source>
        <dbReference type="Proteomes" id="UP000265515"/>
    </source>
</evidence>
<accession>A0A388KES7</accession>
<dbReference type="Proteomes" id="UP000265515">
    <property type="component" value="Unassembled WGS sequence"/>
</dbReference>
<comment type="caution">
    <text evidence="3">The sequence shown here is derived from an EMBL/GenBank/DDBJ whole genome shotgun (WGS) entry which is preliminary data.</text>
</comment>
<keyword evidence="4" id="KW-1185">Reference proteome</keyword>
<feature type="coiled-coil region" evidence="1">
    <location>
        <begin position="234"/>
        <end position="261"/>
    </location>
</feature>
<protein>
    <submittedName>
        <fullName evidence="3">Uncharacterized protein</fullName>
    </submittedName>
</protein>
<feature type="coiled-coil region" evidence="1">
    <location>
        <begin position="122"/>
        <end position="205"/>
    </location>
</feature>
<name>A0A388KES7_CHABU</name>
<dbReference type="AlphaFoldDB" id="A0A388KES7"/>
<evidence type="ECO:0000256" key="1">
    <source>
        <dbReference type="SAM" id="Coils"/>
    </source>
</evidence>
<feature type="compositionally biased region" description="Basic and acidic residues" evidence="2">
    <location>
        <begin position="422"/>
        <end position="437"/>
    </location>
</feature>
<dbReference type="Gramene" id="GBG68558">
    <property type="protein sequence ID" value="GBG68558"/>
    <property type="gene ID" value="CBR_g3102"/>
</dbReference>
<reference evidence="3 4" key="1">
    <citation type="journal article" date="2018" name="Cell">
        <title>The Chara Genome: Secondary Complexity and Implications for Plant Terrestrialization.</title>
        <authorList>
            <person name="Nishiyama T."/>
            <person name="Sakayama H."/>
            <person name="Vries J.D."/>
            <person name="Buschmann H."/>
            <person name="Saint-Marcoux D."/>
            <person name="Ullrich K.K."/>
            <person name="Haas F.B."/>
            <person name="Vanderstraeten L."/>
            <person name="Becker D."/>
            <person name="Lang D."/>
            <person name="Vosolsobe S."/>
            <person name="Rombauts S."/>
            <person name="Wilhelmsson P.K.I."/>
            <person name="Janitza P."/>
            <person name="Kern R."/>
            <person name="Heyl A."/>
            <person name="Rumpler F."/>
            <person name="Villalobos L.I.A.C."/>
            <person name="Clay J.M."/>
            <person name="Skokan R."/>
            <person name="Toyoda A."/>
            <person name="Suzuki Y."/>
            <person name="Kagoshima H."/>
            <person name="Schijlen E."/>
            <person name="Tajeshwar N."/>
            <person name="Catarino B."/>
            <person name="Hetherington A.J."/>
            <person name="Saltykova A."/>
            <person name="Bonnot C."/>
            <person name="Breuninger H."/>
            <person name="Symeonidi A."/>
            <person name="Radhakrishnan G.V."/>
            <person name="Van Nieuwerburgh F."/>
            <person name="Deforce D."/>
            <person name="Chang C."/>
            <person name="Karol K.G."/>
            <person name="Hedrich R."/>
            <person name="Ulvskov P."/>
            <person name="Glockner G."/>
            <person name="Delwiche C.F."/>
            <person name="Petrasek J."/>
            <person name="Van de Peer Y."/>
            <person name="Friml J."/>
            <person name="Beilby M."/>
            <person name="Dolan L."/>
            <person name="Kohara Y."/>
            <person name="Sugano S."/>
            <person name="Fujiyama A."/>
            <person name="Delaux P.-M."/>
            <person name="Quint M."/>
            <person name="TheiBen G."/>
            <person name="Hagemann M."/>
            <person name="Harholt J."/>
            <person name="Dunand C."/>
            <person name="Zachgo S."/>
            <person name="Langdale J."/>
            <person name="Maumus F."/>
            <person name="Straeten D.V.D."/>
            <person name="Gould S.B."/>
            <person name="Rensing S.A."/>
        </authorList>
    </citation>
    <scope>NUCLEOTIDE SEQUENCE [LARGE SCALE GENOMIC DNA]</scope>
    <source>
        <strain evidence="3 4">S276</strain>
    </source>
</reference>
<feature type="region of interest" description="Disordered" evidence="2">
    <location>
        <begin position="345"/>
        <end position="563"/>
    </location>
</feature>
<evidence type="ECO:0000313" key="3">
    <source>
        <dbReference type="EMBL" id="GBG68558.1"/>
    </source>
</evidence>
<feature type="compositionally biased region" description="Basic residues" evidence="2">
    <location>
        <begin position="491"/>
        <end position="500"/>
    </location>
</feature>
<feature type="compositionally biased region" description="Polar residues" evidence="2">
    <location>
        <begin position="450"/>
        <end position="463"/>
    </location>
</feature>
<dbReference type="EMBL" id="BFEA01000102">
    <property type="protein sequence ID" value="GBG68558.1"/>
    <property type="molecule type" value="Genomic_DNA"/>
</dbReference>
<evidence type="ECO:0000256" key="2">
    <source>
        <dbReference type="SAM" id="MobiDB-lite"/>
    </source>
</evidence>
<feature type="compositionally biased region" description="Basic and acidic residues" evidence="2">
    <location>
        <begin position="350"/>
        <end position="380"/>
    </location>
</feature>
<sequence>MTPGNVRPAREGGGKVHGNGIAREGGGKVHGNGIARRLSESAPAYMSLLPTKTRGEGSGIPASGNSKRLAMGVVQALGGKNLFHLLLAVAIVVATYNSLLYSRSYQRSVQLELQLVHTEVELESRELAAQKMEQQVKQLTVKELSLKQELRQRDQDIAALKREKTDLTTQIEELHKAIKTALSQMEAAQVELTQKKAQVREMTQTAERKSTDSAMVNQKLALARESLGDCTRKLEACSGNLKSREEEVMRLQEELSSERDAALQHSRAVKDAHDRRDDLVLKTFKLQGLAAPQCHHDGLNFGGWCGEAVKQRISPKLRQRANRTGTLDRIFRVLQPTGGFVTRACRKRTRQDNRLPEKTGEEHAGKGTGEEHAGDGQDKRRAWHCRGQTRQDKSMPEMNKTREEHAGDGQDRRRAWRKRTRQEKSMPEKDKTRQEHARKGHKMVYPQPCSEAQGNITKATNTARNDKANGPAAGNRAAKHKATATRQPTYKARKQQTRRARPADGQQGSGAAKRKATPTAWPYHTADTATCRGPHAKQAGQAARQGRSADKAVHAPNTEQSDT</sequence>